<evidence type="ECO:0000256" key="3">
    <source>
        <dbReference type="ARBA" id="ARBA00022857"/>
    </source>
</evidence>
<gene>
    <name evidence="5" type="ORF">CHH61_00825</name>
</gene>
<dbReference type="PRINTS" id="PR00080">
    <property type="entry name" value="SDRFAMILY"/>
</dbReference>
<organism evidence="5 6">
    <name type="scientific">Shouchella clausii</name>
    <name type="common">Alkalihalobacillus clausii</name>
    <dbReference type="NCBI Taxonomy" id="79880"/>
    <lineage>
        <taxon>Bacteria</taxon>
        <taxon>Bacillati</taxon>
        <taxon>Bacillota</taxon>
        <taxon>Bacilli</taxon>
        <taxon>Bacillales</taxon>
        <taxon>Bacillaceae</taxon>
        <taxon>Shouchella</taxon>
    </lineage>
</organism>
<dbReference type="RefSeq" id="WP_095238063.1">
    <property type="nucleotide sequence ID" value="NZ_CP155469.1"/>
</dbReference>
<dbReference type="PRINTS" id="PR00081">
    <property type="entry name" value="GDHRDH"/>
</dbReference>
<dbReference type="InterPro" id="IPR002347">
    <property type="entry name" value="SDR_fam"/>
</dbReference>
<dbReference type="Gene3D" id="3.40.50.720">
    <property type="entry name" value="NAD(P)-binding Rossmann-like Domain"/>
    <property type="match status" value="1"/>
</dbReference>
<sequence length="254" mass="27230">MISTQKVALVTGGSRGLGRNAAIALSRKGIDVIITYHTRKDEADKVVQEIENSGRKAAAIQLDTGNVSSLDAFVSRLSAVLHERWNQDQIDILVNNAGFGINASVAETTEAQFDNIMNVQFKGVFFLSQKLFPRIVDNGRVVNISTGLTRFVIEGFGAYAAMKGAVEVLTKYMAKEWGKRGIRINVVAPGAIATDFGGGAVRDNPQMNEHVASNIALGRVGEADDIGGVIASLCTEEFSWVNGTRLEVSGGQML</sequence>
<name>A0A268S6A3_SHOCL</name>
<dbReference type="AlphaFoldDB" id="A0A268S6A3"/>
<dbReference type="SUPFAM" id="SSF51735">
    <property type="entry name" value="NAD(P)-binding Rossmann-fold domains"/>
    <property type="match status" value="1"/>
</dbReference>
<dbReference type="FunFam" id="3.40.50.720:FF:000374">
    <property type="entry name" value="3-oxoacyl-(Acyl-carrier-protein) reductase"/>
    <property type="match status" value="1"/>
</dbReference>
<dbReference type="Pfam" id="PF13561">
    <property type="entry name" value="adh_short_C2"/>
    <property type="match status" value="1"/>
</dbReference>
<comment type="subunit">
    <text evidence="2">Homotetramer.</text>
</comment>
<evidence type="ECO:0000256" key="2">
    <source>
        <dbReference type="ARBA" id="ARBA00011881"/>
    </source>
</evidence>
<dbReference type="GO" id="GO:0016491">
    <property type="term" value="F:oxidoreductase activity"/>
    <property type="evidence" value="ECO:0007669"/>
    <property type="project" value="UniProtKB-KW"/>
</dbReference>
<comment type="similarity">
    <text evidence="1">Belongs to the short-chain dehydrogenases/reductases (SDR) family.</text>
</comment>
<comment type="caution">
    <text evidence="5">The sequence shown here is derived from an EMBL/GenBank/DDBJ whole genome shotgun (WGS) entry which is preliminary data.</text>
</comment>
<evidence type="ECO:0000256" key="1">
    <source>
        <dbReference type="ARBA" id="ARBA00006484"/>
    </source>
</evidence>
<dbReference type="InterPro" id="IPR036291">
    <property type="entry name" value="NAD(P)-bd_dom_sf"/>
</dbReference>
<protein>
    <submittedName>
        <fullName evidence="5">Short-chain dehydrogenase</fullName>
    </submittedName>
</protein>
<evidence type="ECO:0000313" key="5">
    <source>
        <dbReference type="EMBL" id="PAF27947.1"/>
    </source>
</evidence>
<dbReference type="PANTHER" id="PTHR43639">
    <property type="entry name" value="OXIDOREDUCTASE, SHORT-CHAIN DEHYDROGENASE/REDUCTASE FAMILY (AFU_ORTHOLOGUE AFUA_5G02870)"/>
    <property type="match status" value="1"/>
</dbReference>
<accession>A0A268S6A3</accession>
<reference evidence="5 6" key="1">
    <citation type="submission" date="2017-07" db="EMBL/GenBank/DDBJ databases">
        <title>Isolation and whole genome analysis of endospore-forming bacteria from heroin.</title>
        <authorList>
            <person name="Kalinowski J."/>
            <person name="Ahrens B."/>
            <person name="Al-Dilaimi A."/>
            <person name="Winkler A."/>
            <person name="Wibberg D."/>
            <person name="Schleenbecker U."/>
            <person name="Ruckert C."/>
            <person name="Wolfel R."/>
            <person name="Grass G."/>
        </authorList>
    </citation>
    <scope>NUCLEOTIDE SEQUENCE [LARGE SCALE GENOMIC DNA]</scope>
    <source>
        <strain evidence="5 6">7523-2</strain>
    </source>
</reference>
<keyword evidence="3" id="KW-0521">NADP</keyword>
<evidence type="ECO:0000256" key="4">
    <source>
        <dbReference type="ARBA" id="ARBA00023002"/>
    </source>
</evidence>
<dbReference type="PANTHER" id="PTHR43639:SF1">
    <property type="entry name" value="SHORT-CHAIN DEHYDROGENASE_REDUCTASE FAMILY PROTEIN"/>
    <property type="match status" value="1"/>
</dbReference>
<keyword evidence="4" id="KW-0560">Oxidoreductase</keyword>
<evidence type="ECO:0000313" key="6">
    <source>
        <dbReference type="Proteomes" id="UP000216133"/>
    </source>
</evidence>
<dbReference type="Proteomes" id="UP000216133">
    <property type="component" value="Unassembled WGS sequence"/>
</dbReference>
<proteinExistence type="inferred from homology"/>
<dbReference type="EMBL" id="NPBS01000003">
    <property type="protein sequence ID" value="PAF27947.1"/>
    <property type="molecule type" value="Genomic_DNA"/>
</dbReference>